<name>A0A5B0PSF7_PUCGR</name>
<accession>A0A5B0PSF7</accession>
<keyword evidence="2" id="KW-1185">Reference proteome</keyword>
<dbReference type="Proteomes" id="UP000324748">
    <property type="component" value="Unassembled WGS sequence"/>
</dbReference>
<dbReference type="AlphaFoldDB" id="A0A5B0PSF7"/>
<comment type="caution">
    <text evidence="1">The sequence shown here is derived from an EMBL/GenBank/DDBJ whole genome shotgun (WGS) entry which is preliminary data.</text>
</comment>
<gene>
    <name evidence="1" type="ORF">PGT21_021893</name>
</gene>
<dbReference type="EMBL" id="VSWC01000042">
    <property type="protein sequence ID" value="KAA1103560.1"/>
    <property type="molecule type" value="Genomic_DNA"/>
</dbReference>
<evidence type="ECO:0000313" key="1">
    <source>
        <dbReference type="EMBL" id="KAA1103560.1"/>
    </source>
</evidence>
<organism evidence="1 2">
    <name type="scientific">Puccinia graminis f. sp. tritici</name>
    <dbReference type="NCBI Taxonomy" id="56615"/>
    <lineage>
        <taxon>Eukaryota</taxon>
        <taxon>Fungi</taxon>
        <taxon>Dikarya</taxon>
        <taxon>Basidiomycota</taxon>
        <taxon>Pucciniomycotina</taxon>
        <taxon>Pucciniomycetes</taxon>
        <taxon>Pucciniales</taxon>
        <taxon>Pucciniaceae</taxon>
        <taxon>Puccinia</taxon>
    </lineage>
</organism>
<dbReference type="OrthoDB" id="2507468at2759"/>
<sequence>MVDVGFNYLVASAKYHNQYSGRYLLESWMAAGDPWGFSKYGETWDRSTVQKWLDMANELTKALYFCVHCGCGQPARGTEEMTVKIVNTPEAMRNVFWRNGTFMIQTTYHKGQSISGHGKTRVVFLPGLLSQHLHHYLAFIRPTQIFWINLTIYNIY</sequence>
<proteinExistence type="predicted"/>
<evidence type="ECO:0000313" key="2">
    <source>
        <dbReference type="Proteomes" id="UP000324748"/>
    </source>
</evidence>
<reference evidence="1 2" key="1">
    <citation type="submission" date="2019-05" db="EMBL/GenBank/DDBJ databases">
        <title>Emergence of the Ug99 lineage of the wheat stem rust pathogen through somatic hybridization.</title>
        <authorList>
            <person name="Li F."/>
            <person name="Upadhyaya N.M."/>
            <person name="Sperschneider J."/>
            <person name="Matny O."/>
            <person name="Nguyen-Phuc H."/>
            <person name="Mago R."/>
            <person name="Raley C."/>
            <person name="Miller M.E."/>
            <person name="Silverstein K.A.T."/>
            <person name="Henningsen E."/>
            <person name="Hirsch C.D."/>
            <person name="Visser B."/>
            <person name="Pretorius Z.A."/>
            <person name="Steffenson B.J."/>
            <person name="Schwessinger B."/>
            <person name="Dodds P.N."/>
            <person name="Figueroa M."/>
        </authorList>
    </citation>
    <scope>NUCLEOTIDE SEQUENCE [LARGE SCALE GENOMIC DNA]</scope>
    <source>
        <strain evidence="1">21-0</strain>
    </source>
</reference>
<protein>
    <submittedName>
        <fullName evidence="1">Uncharacterized protein</fullName>
    </submittedName>
</protein>